<reference evidence="11 12" key="1">
    <citation type="submission" date="2023-05" db="EMBL/GenBank/DDBJ databases">
        <title>Novel species of genus Flectobacillus isolated from stream in China.</title>
        <authorList>
            <person name="Lu H."/>
        </authorList>
    </citation>
    <scope>NUCLEOTIDE SEQUENCE [LARGE SCALE GENOMIC DNA]</scope>
    <source>
        <strain evidence="11 12">KCTC 42575</strain>
    </source>
</reference>
<evidence type="ECO:0000256" key="6">
    <source>
        <dbReference type="ARBA" id="ARBA00023136"/>
    </source>
</evidence>
<dbReference type="PROSITE" id="PS52016">
    <property type="entry name" value="TONB_DEPENDENT_REC_3"/>
    <property type="match status" value="1"/>
</dbReference>
<dbReference type="SUPFAM" id="SSF56935">
    <property type="entry name" value="Porins"/>
    <property type="match status" value="1"/>
</dbReference>
<protein>
    <submittedName>
        <fullName evidence="11">SusC/RagA family TonB-linked outer membrane protein</fullName>
    </submittedName>
</protein>
<evidence type="ECO:0000256" key="1">
    <source>
        <dbReference type="ARBA" id="ARBA00004571"/>
    </source>
</evidence>
<dbReference type="NCBIfam" id="TIGR04056">
    <property type="entry name" value="OMP_RagA_SusC"/>
    <property type="match status" value="1"/>
</dbReference>
<dbReference type="RefSeq" id="WP_283344473.1">
    <property type="nucleotide sequence ID" value="NZ_JASHIF010000008.1"/>
</dbReference>
<dbReference type="NCBIfam" id="TIGR04057">
    <property type="entry name" value="SusC_RagA_signa"/>
    <property type="match status" value="1"/>
</dbReference>
<feature type="domain" description="TonB-dependent receptor plug" evidence="10">
    <location>
        <begin position="120"/>
        <end position="248"/>
    </location>
</feature>
<proteinExistence type="inferred from homology"/>
<evidence type="ECO:0000256" key="8">
    <source>
        <dbReference type="PROSITE-ProRule" id="PRU01360"/>
    </source>
</evidence>
<keyword evidence="6 8" id="KW-0472">Membrane</keyword>
<comment type="similarity">
    <text evidence="8">Belongs to the TonB-dependent receptor family.</text>
</comment>
<accession>A0ABT6Y8X1</accession>
<evidence type="ECO:0000256" key="9">
    <source>
        <dbReference type="SAM" id="SignalP"/>
    </source>
</evidence>
<evidence type="ECO:0000256" key="2">
    <source>
        <dbReference type="ARBA" id="ARBA00022448"/>
    </source>
</evidence>
<comment type="subcellular location">
    <subcellularLocation>
        <location evidence="1 8">Cell outer membrane</location>
        <topology evidence="1 8">Multi-pass membrane protein</topology>
    </subcellularLocation>
</comment>
<feature type="signal peptide" evidence="9">
    <location>
        <begin position="1"/>
        <end position="25"/>
    </location>
</feature>
<dbReference type="InterPro" id="IPR008969">
    <property type="entry name" value="CarboxyPept-like_regulatory"/>
</dbReference>
<dbReference type="Pfam" id="PF07715">
    <property type="entry name" value="Plug"/>
    <property type="match status" value="1"/>
</dbReference>
<dbReference type="InterPro" id="IPR023996">
    <property type="entry name" value="TonB-dep_OMP_SusC/RagA"/>
</dbReference>
<dbReference type="InterPro" id="IPR037066">
    <property type="entry name" value="Plug_dom_sf"/>
</dbReference>
<dbReference type="PANTHER" id="PTHR30069">
    <property type="entry name" value="TONB-DEPENDENT OUTER MEMBRANE RECEPTOR"/>
    <property type="match status" value="1"/>
</dbReference>
<sequence>MKACRKIFTTLFATLLILTGQFVMAQQVVKGKVVDSNQSALAGVSILVKGTTKGTVTDGSGNYTISVAKNASLIFQSLGFATKTVEVSGRTTIDVVLESTSQDLDEVVVTALGIKREQKALGYSIGTVSSKEITASGNTNFASALYGKVAGVKISTAPGGATSAVNVQVRGVNSLNYNTQPLYVVDGIVIRDFNQAGANGLNNGGYWDDQRIRGNGILDINPADIASLSVLKGASATALYGSEASNGVIVITTKSGVKGKGLGVELNYTYNQERVAFTPQYQNVYGPGYDRATNLAVGADEEGFITNPDGSKRVNFRAYGQFGPKMDGRMMPWWDGTMQSYSAKPNNFNDFYQTGYNSTVNAAFSNATDKGSYRFSYTGTDYAGIMRGSNLKRNTFNLNSSVKLSNKVTADVVVSYINSKVHNRPEQINRVTANYGGFYSRAEDMNNFLNHYQTSQGYKYVPYNVPERNPSEAFKYNIRGGDIMDLLWNALRNSEDENQDRVLSSVTLNYKINNEFGLRGRVGNDFTSLGTEVKKYNEFPALFNSGNSTGEYRVASGRYSIVYGDAMLTYAKKLNTDFDLSASAGVQGRQEKYYDQSVGTNGGLVIENWFSMNNSTNVLNASASRREMIKFAYLGTLNAAYKNMLFVEGTARQEYSSTLPAGNNSYFYTSVNSGFVFSDAFQMPNFMNYGKIRASYGVVGNAPPLYVANTTYSQTILQTAYGAVPALRASSSYGNDNIKPEQKFENEFGLETKFFKNKLGFDLTYYNSRIKDQILQTSIPTSTGASSVLANVGELRSFGWEASIYATPIKTRDFTWNTRINAAINRTKVEKLAKGIPQLVAYDADQSAIKIVADEGDYLGNIYTHVRATDSKGNYIISGDGLYTLTSDYKKVGNVMPKLVGGFLNSFSYKNFSLDINMDYRIGGQLVSNPLLYATGAGMFESTMKYRDAENGGLPYYVDGSGNNVLLSSHTATAPNGGKVYHDGVLLDGVTASGEKNTKIIDAASYYMNTYTWGSSGWYENGSVYNNSYLKVREAILSYTLPSAVAQKLRLQNVRVSLIGRNLFYLYRTLKNLDPEAPIGTSWNRQGIDEGSTAATRSFGVALHASF</sequence>
<keyword evidence="4 8" id="KW-0812">Transmembrane</keyword>
<dbReference type="EMBL" id="JASHIF010000008">
    <property type="protein sequence ID" value="MDI9859558.1"/>
    <property type="molecule type" value="Genomic_DNA"/>
</dbReference>
<dbReference type="Gene3D" id="2.40.170.20">
    <property type="entry name" value="TonB-dependent receptor, beta-barrel domain"/>
    <property type="match status" value="1"/>
</dbReference>
<dbReference type="InterPro" id="IPR039426">
    <property type="entry name" value="TonB-dep_rcpt-like"/>
</dbReference>
<dbReference type="InterPro" id="IPR036942">
    <property type="entry name" value="Beta-barrel_TonB_sf"/>
</dbReference>
<evidence type="ECO:0000313" key="12">
    <source>
        <dbReference type="Proteomes" id="UP001236507"/>
    </source>
</evidence>
<gene>
    <name evidence="11" type="ORF">QM524_10075</name>
</gene>
<organism evidence="11 12">
    <name type="scientific">Flectobacillus roseus</name>
    <dbReference type="NCBI Taxonomy" id="502259"/>
    <lineage>
        <taxon>Bacteria</taxon>
        <taxon>Pseudomonadati</taxon>
        <taxon>Bacteroidota</taxon>
        <taxon>Cytophagia</taxon>
        <taxon>Cytophagales</taxon>
        <taxon>Flectobacillaceae</taxon>
        <taxon>Flectobacillus</taxon>
    </lineage>
</organism>
<name>A0ABT6Y8X1_9BACT</name>
<dbReference type="Gene3D" id="2.170.130.10">
    <property type="entry name" value="TonB-dependent receptor, plug domain"/>
    <property type="match status" value="1"/>
</dbReference>
<comment type="caution">
    <text evidence="11">The sequence shown here is derived from an EMBL/GenBank/DDBJ whole genome shotgun (WGS) entry which is preliminary data.</text>
</comment>
<keyword evidence="7 8" id="KW-0998">Cell outer membrane</keyword>
<keyword evidence="2 8" id="KW-0813">Transport</keyword>
<dbReference type="InterPro" id="IPR023997">
    <property type="entry name" value="TonB-dep_OMP_SusC/RagA_CS"/>
</dbReference>
<evidence type="ECO:0000256" key="7">
    <source>
        <dbReference type="ARBA" id="ARBA00023237"/>
    </source>
</evidence>
<keyword evidence="3 8" id="KW-1134">Transmembrane beta strand</keyword>
<dbReference type="PANTHER" id="PTHR30069:SF29">
    <property type="entry name" value="HEMOGLOBIN AND HEMOGLOBIN-HAPTOGLOBIN-BINDING PROTEIN 1-RELATED"/>
    <property type="match status" value="1"/>
</dbReference>
<evidence type="ECO:0000313" key="11">
    <source>
        <dbReference type="EMBL" id="MDI9859558.1"/>
    </source>
</evidence>
<feature type="chain" id="PRO_5046076551" evidence="9">
    <location>
        <begin position="26"/>
        <end position="1107"/>
    </location>
</feature>
<dbReference type="Proteomes" id="UP001236507">
    <property type="component" value="Unassembled WGS sequence"/>
</dbReference>
<dbReference type="InterPro" id="IPR012910">
    <property type="entry name" value="Plug_dom"/>
</dbReference>
<evidence type="ECO:0000256" key="3">
    <source>
        <dbReference type="ARBA" id="ARBA00022452"/>
    </source>
</evidence>
<evidence type="ECO:0000256" key="4">
    <source>
        <dbReference type="ARBA" id="ARBA00022692"/>
    </source>
</evidence>
<keyword evidence="12" id="KW-1185">Reference proteome</keyword>
<dbReference type="Pfam" id="PF13715">
    <property type="entry name" value="CarbopepD_reg_2"/>
    <property type="match status" value="1"/>
</dbReference>
<evidence type="ECO:0000256" key="5">
    <source>
        <dbReference type="ARBA" id="ARBA00022729"/>
    </source>
</evidence>
<dbReference type="Gene3D" id="2.60.40.1120">
    <property type="entry name" value="Carboxypeptidase-like, regulatory domain"/>
    <property type="match status" value="1"/>
</dbReference>
<dbReference type="SUPFAM" id="SSF49464">
    <property type="entry name" value="Carboxypeptidase regulatory domain-like"/>
    <property type="match status" value="1"/>
</dbReference>
<keyword evidence="5 9" id="KW-0732">Signal</keyword>
<evidence type="ECO:0000259" key="10">
    <source>
        <dbReference type="Pfam" id="PF07715"/>
    </source>
</evidence>